<accession>A0A846WDU6</accession>
<dbReference type="RefSeq" id="WP_006372347.1">
    <property type="nucleotide sequence ID" value="NZ_CP073075.1"/>
</dbReference>
<sequence>MGARRRGVARRGVLRHVVDDDAGMVTVEAAYAIAAIVAVLILGIGAIGAVIAEIRCTDAAREVARLTAAGDAGARAAGARLVGADATITVSEQGGKVVVSVTDRVLSLPGLTMSARAVAAKEPDGSDQVDIAPGVTP</sequence>
<organism evidence="2 3">
    <name type="scientific">Gordonia polyisoprenivorans</name>
    <dbReference type="NCBI Taxonomy" id="84595"/>
    <lineage>
        <taxon>Bacteria</taxon>
        <taxon>Bacillati</taxon>
        <taxon>Actinomycetota</taxon>
        <taxon>Actinomycetes</taxon>
        <taxon>Mycobacteriales</taxon>
        <taxon>Gordoniaceae</taxon>
        <taxon>Gordonia</taxon>
    </lineage>
</organism>
<feature type="transmembrane region" description="Helical" evidence="1">
    <location>
        <begin position="29"/>
        <end position="52"/>
    </location>
</feature>
<protein>
    <submittedName>
        <fullName evidence="2">Pilus assembly protein TadE</fullName>
    </submittedName>
</protein>
<gene>
    <name evidence="2" type="ORF">HGA05_00225</name>
</gene>
<dbReference type="Proteomes" id="UP000563898">
    <property type="component" value="Unassembled WGS sequence"/>
</dbReference>
<name>A0A846WDU6_9ACTN</name>
<dbReference type="AlphaFoldDB" id="A0A846WDU6"/>
<keyword evidence="1" id="KW-0812">Transmembrane</keyword>
<proteinExistence type="predicted"/>
<keyword evidence="1" id="KW-0472">Membrane</keyword>
<dbReference type="GeneID" id="90157841"/>
<evidence type="ECO:0000313" key="2">
    <source>
        <dbReference type="EMBL" id="NKY00005.1"/>
    </source>
</evidence>
<keyword evidence="1" id="KW-1133">Transmembrane helix</keyword>
<dbReference type="EMBL" id="JAAXPC010000001">
    <property type="protein sequence ID" value="NKY00005.1"/>
    <property type="molecule type" value="Genomic_DNA"/>
</dbReference>
<evidence type="ECO:0000313" key="3">
    <source>
        <dbReference type="Proteomes" id="UP000563898"/>
    </source>
</evidence>
<evidence type="ECO:0000256" key="1">
    <source>
        <dbReference type="SAM" id="Phobius"/>
    </source>
</evidence>
<comment type="caution">
    <text evidence="2">The sequence shown here is derived from an EMBL/GenBank/DDBJ whole genome shotgun (WGS) entry which is preliminary data.</text>
</comment>
<dbReference type="NCBIfam" id="NF041390">
    <property type="entry name" value="TadE_Rv3655c"/>
    <property type="match status" value="1"/>
</dbReference>
<reference evidence="2 3" key="1">
    <citation type="submission" date="2020-04" db="EMBL/GenBank/DDBJ databases">
        <title>MicrobeNet Type strains.</title>
        <authorList>
            <person name="Nicholson A.C."/>
        </authorList>
    </citation>
    <scope>NUCLEOTIDE SEQUENCE [LARGE SCALE GENOMIC DNA]</scope>
    <source>
        <strain evidence="2 3">ATCC BAA-14</strain>
    </source>
</reference>
<dbReference type="InterPro" id="IPR049790">
    <property type="entry name" value="Rv3655c/TadE"/>
</dbReference>